<gene>
    <name evidence="3" type="ORF">UX45_C0032G0011</name>
</gene>
<comment type="caution">
    <text evidence="3">The sequence shown here is derived from an EMBL/GenBank/DDBJ whole genome shotgun (WGS) entry which is preliminary data.</text>
</comment>
<protein>
    <recommendedName>
        <fullName evidence="2">DUF4015 domain-containing protein</fullName>
    </recommendedName>
</protein>
<keyword evidence="1" id="KW-1133">Transmembrane helix</keyword>
<evidence type="ECO:0000256" key="1">
    <source>
        <dbReference type="SAM" id="Phobius"/>
    </source>
</evidence>
<evidence type="ECO:0000313" key="3">
    <source>
        <dbReference type="EMBL" id="KKU30917.1"/>
    </source>
</evidence>
<evidence type="ECO:0000313" key="4">
    <source>
        <dbReference type="Proteomes" id="UP000034705"/>
    </source>
</evidence>
<accession>A0A0G1PE27</accession>
<proteinExistence type="predicted"/>
<dbReference type="InterPro" id="IPR017853">
    <property type="entry name" value="GH"/>
</dbReference>
<name>A0A0G1PE27_9BACT</name>
<dbReference type="AlphaFoldDB" id="A0A0G1PE27"/>
<feature type="domain" description="DUF4015" evidence="2">
    <location>
        <begin position="86"/>
        <end position="400"/>
    </location>
</feature>
<dbReference type="Pfam" id="PF13200">
    <property type="entry name" value="DUF4015"/>
    <property type="match status" value="1"/>
</dbReference>
<reference evidence="3 4" key="1">
    <citation type="journal article" date="2015" name="Nature">
        <title>rRNA introns, odd ribosomes, and small enigmatic genomes across a large radiation of phyla.</title>
        <authorList>
            <person name="Brown C.T."/>
            <person name="Hug L.A."/>
            <person name="Thomas B.C."/>
            <person name="Sharon I."/>
            <person name="Castelle C.J."/>
            <person name="Singh A."/>
            <person name="Wilkins M.J."/>
            <person name="Williams K.H."/>
            <person name="Banfield J.F."/>
        </authorList>
    </citation>
    <scope>NUCLEOTIDE SEQUENCE [LARGE SCALE GENOMIC DNA]</scope>
</reference>
<dbReference type="Proteomes" id="UP000034705">
    <property type="component" value="Unassembled WGS sequence"/>
</dbReference>
<dbReference type="SUPFAM" id="SSF51445">
    <property type="entry name" value="(Trans)glycosidases"/>
    <property type="match status" value="1"/>
</dbReference>
<feature type="transmembrane region" description="Helical" evidence="1">
    <location>
        <begin position="28"/>
        <end position="47"/>
    </location>
</feature>
<keyword evidence="1" id="KW-0812">Transmembrane</keyword>
<organism evidence="3 4">
    <name type="scientific">Candidatus Uhrbacteria bacterium GW2011_GWF2_46_218</name>
    <dbReference type="NCBI Taxonomy" id="1619001"/>
    <lineage>
        <taxon>Bacteria</taxon>
        <taxon>Candidatus Uhriibacteriota</taxon>
    </lineage>
</organism>
<sequence length="408" mass="45869">MVFAFDQYNKSAMHHWGHHIIRITHHPLTWVMICLVIIAGLGVWWMIEKTVQVSSTTEAPFMLEQEGITVFSPVPIHISRPQEVRGLYWTIVTAGNTRSDELLSYMLSLGLNAVVVDLKMDNGWLGFSPNEESLQVYVSHISVIEDLDARLTHWGEQGVYRIARIAVMRDGALATARPDLALFTDNGSLWQDAIGSLWVDPAAIEVAEYAINLGREAYERGFDEIQFDYVRFPSDGTISSALYPIYNGLEDKNEIMGHFFERVGGTLRAEGIPVSFDVFGMICLREDGFGIGQRLVDVLPFTDFLSPMVYPSHYPEGFEGFANPALYPYEVVKDSLDACITQAVAQGLGTQEEMAEKFRPWLQDFDIGAVYTANLIEAQIQASRDAGASGWMLWNARNVYEPAEYEEE</sequence>
<evidence type="ECO:0000259" key="2">
    <source>
        <dbReference type="Pfam" id="PF13200"/>
    </source>
</evidence>
<dbReference type="PATRIC" id="fig|1619001.3.peg.989"/>
<dbReference type="InterPro" id="IPR025275">
    <property type="entry name" value="DUF4015"/>
</dbReference>
<dbReference type="EMBL" id="LCMG01000032">
    <property type="protein sequence ID" value="KKU30917.1"/>
    <property type="molecule type" value="Genomic_DNA"/>
</dbReference>
<keyword evidence="1" id="KW-0472">Membrane</keyword>